<comment type="similarity">
    <text evidence="12">Belongs to the cytochrome b561 family.</text>
</comment>
<comment type="subcellular location">
    <subcellularLocation>
        <location evidence="2">Cell membrane</location>
        <topology evidence="2">Multi-pass membrane protein</topology>
    </subcellularLocation>
</comment>
<keyword evidence="10" id="KW-0408">Iron</keyword>
<dbReference type="GO" id="GO:0020037">
    <property type="term" value="F:heme binding"/>
    <property type="evidence" value="ECO:0007669"/>
    <property type="project" value="TreeGrafter"/>
</dbReference>
<keyword evidence="5" id="KW-0349">Heme</keyword>
<dbReference type="AlphaFoldDB" id="A0A369TCM9"/>
<evidence type="ECO:0000256" key="7">
    <source>
        <dbReference type="ARBA" id="ARBA00022723"/>
    </source>
</evidence>
<evidence type="ECO:0000256" key="6">
    <source>
        <dbReference type="ARBA" id="ARBA00022692"/>
    </source>
</evidence>
<sequence>MQWRNDHSRYGALAQAFHWVIAAGFVFQFALAWYMEDLPNTPAKIELYNLHKSVGVTLLVLAALRLAWRAFNPVPPLPAGRPRWEELAARVSHFALYALLFAQPITGLVFSLYAEFPTIVWGWTLPDPGFDEATKNAFFAAHFYLSWAVLALVGVHIAAALRHHIVLKDDVLLRMLPARGRQTARARAKQTGV</sequence>
<evidence type="ECO:0000313" key="15">
    <source>
        <dbReference type="EMBL" id="RDD61917.1"/>
    </source>
</evidence>
<feature type="transmembrane region" description="Helical" evidence="13">
    <location>
        <begin position="94"/>
        <end position="116"/>
    </location>
</feature>
<dbReference type="GO" id="GO:0046872">
    <property type="term" value="F:metal ion binding"/>
    <property type="evidence" value="ECO:0007669"/>
    <property type="project" value="UniProtKB-KW"/>
</dbReference>
<evidence type="ECO:0000313" key="16">
    <source>
        <dbReference type="Proteomes" id="UP000253941"/>
    </source>
</evidence>
<feature type="transmembrane region" description="Helical" evidence="13">
    <location>
        <begin position="12"/>
        <end position="34"/>
    </location>
</feature>
<keyword evidence="16" id="KW-1185">Reference proteome</keyword>
<dbReference type="GO" id="GO:0005886">
    <property type="term" value="C:plasma membrane"/>
    <property type="evidence" value="ECO:0007669"/>
    <property type="project" value="UniProtKB-SubCell"/>
</dbReference>
<evidence type="ECO:0000256" key="2">
    <source>
        <dbReference type="ARBA" id="ARBA00004651"/>
    </source>
</evidence>
<feature type="transmembrane region" description="Helical" evidence="13">
    <location>
        <begin position="136"/>
        <end position="159"/>
    </location>
</feature>
<dbReference type="InterPro" id="IPR016174">
    <property type="entry name" value="Di-haem_cyt_TM"/>
</dbReference>
<evidence type="ECO:0000256" key="12">
    <source>
        <dbReference type="ARBA" id="ARBA00037975"/>
    </source>
</evidence>
<organism evidence="15 16">
    <name type="scientific">Ferruginivarius sediminum</name>
    <dbReference type="NCBI Taxonomy" id="2661937"/>
    <lineage>
        <taxon>Bacteria</taxon>
        <taxon>Pseudomonadati</taxon>
        <taxon>Pseudomonadota</taxon>
        <taxon>Alphaproteobacteria</taxon>
        <taxon>Rhodospirillales</taxon>
        <taxon>Rhodospirillaceae</taxon>
        <taxon>Ferruginivarius</taxon>
    </lineage>
</organism>
<keyword evidence="3" id="KW-0813">Transport</keyword>
<dbReference type="InterPro" id="IPR052168">
    <property type="entry name" value="Cytochrome_b561_oxidase"/>
</dbReference>
<name>A0A369TCM9_9PROT</name>
<evidence type="ECO:0000259" key="14">
    <source>
        <dbReference type="Pfam" id="PF01292"/>
    </source>
</evidence>
<dbReference type="InterPro" id="IPR011577">
    <property type="entry name" value="Cyt_b561_bac/Ni-Hgenase"/>
</dbReference>
<feature type="domain" description="Cytochrome b561 bacterial/Ni-hydrogenase" evidence="14">
    <location>
        <begin position="9"/>
        <end position="177"/>
    </location>
</feature>
<evidence type="ECO:0000256" key="3">
    <source>
        <dbReference type="ARBA" id="ARBA00022448"/>
    </source>
</evidence>
<dbReference type="EMBL" id="QPMH01000008">
    <property type="protein sequence ID" value="RDD61917.1"/>
    <property type="molecule type" value="Genomic_DNA"/>
</dbReference>
<keyword evidence="9 13" id="KW-1133">Transmembrane helix</keyword>
<proteinExistence type="inferred from homology"/>
<dbReference type="Pfam" id="PF01292">
    <property type="entry name" value="Ni_hydr_CYTB"/>
    <property type="match status" value="1"/>
</dbReference>
<comment type="caution">
    <text evidence="15">The sequence shown here is derived from an EMBL/GenBank/DDBJ whole genome shotgun (WGS) entry which is preliminary data.</text>
</comment>
<dbReference type="Gene3D" id="1.20.950.20">
    <property type="entry name" value="Transmembrane di-heme cytochromes, Chain C"/>
    <property type="match status" value="1"/>
</dbReference>
<evidence type="ECO:0000256" key="1">
    <source>
        <dbReference type="ARBA" id="ARBA00001970"/>
    </source>
</evidence>
<dbReference type="GO" id="GO:0009055">
    <property type="term" value="F:electron transfer activity"/>
    <property type="evidence" value="ECO:0007669"/>
    <property type="project" value="InterPro"/>
</dbReference>
<keyword evidence="7" id="KW-0479">Metal-binding</keyword>
<dbReference type="GO" id="GO:0022904">
    <property type="term" value="P:respiratory electron transport chain"/>
    <property type="evidence" value="ECO:0007669"/>
    <property type="project" value="InterPro"/>
</dbReference>
<dbReference type="RefSeq" id="WP_114582161.1">
    <property type="nucleotide sequence ID" value="NZ_QPMH01000008.1"/>
</dbReference>
<dbReference type="SUPFAM" id="SSF81342">
    <property type="entry name" value="Transmembrane di-heme cytochromes"/>
    <property type="match status" value="1"/>
</dbReference>
<keyword evidence="8" id="KW-0249">Electron transport</keyword>
<gene>
    <name evidence="15" type="ORF">DRB17_10550</name>
</gene>
<comment type="cofactor">
    <cofactor evidence="1">
        <name>heme b</name>
        <dbReference type="ChEBI" id="CHEBI:60344"/>
    </cofactor>
</comment>
<feature type="transmembrane region" description="Helical" evidence="13">
    <location>
        <begin position="54"/>
        <end position="74"/>
    </location>
</feature>
<dbReference type="PANTHER" id="PTHR30529:SF1">
    <property type="entry name" value="CYTOCHROME B561 HOMOLOG 2"/>
    <property type="match status" value="1"/>
</dbReference>
<dbReference type="Proteomes" id="UP000253941">
    <property type="component" value="Unassembled WGS sequence"/>
</dbReference>
<accession>A0A369TCM9</accession>
<evidence type="ECO:0000256" key="8">
    <source>
        <dbReference type="ARBA" id="ARBA00022982"/>
    </source>
</evidence>
<keyword evidence="4" id="KW-1003">Cell membrane</keyword>
<evidence type="ECO:0000256" key="5">
    <source>
        <dbReference type="ARBA" id="ARBA00022617"/>
    </source>
</evidence>
<evidence type="ECO:0000256" key="9">
    <source>
        <dbReference type="ARBA" id="ARBA00022989"/>
    </source>
</evidence>
<dbReference type="PANTHER" id="PTHR30529">
    <property type="entry name" value="CYTOCHROME B561"/>
    <property type="match status" value="1"/>
</dbReference>
<keyword evidence="6 13" id="KW-0812">Transmembrane</keyword>
<keyword evidence="11 13" id="KW-0472">Membrane</keyword>
<evidence type="ECO:0000256" key="11">
    <source>
        <dbReference type="ARBA" id="ARBA00023136"/>
    </source>
</evidence>
<evidence type="ECO:0000256" key="10">
    <source>
        <dbReference type="ARBA" id="ARBA00023004"/>
    </source>
</evidence>
<evidence type="ECO:0000256" key="4">
    <source>
        <dbReference type="ARBA" id="ARBA00022475"/>
    </source>
</evidence>
<evidence type="ECO:0000256" key="13">
    <source>
        <dbReference type="SAM" id="Phobius"/>
    </source>
</evidence>
<reference evidence="15 16" key="1">
    <citation type="submission" date="2018-07" db="EMBL/GenBank/DDBJ databases">
        <title>Venubactetium sediminum gen. nov., sp. nov., isolated from a marine solar saltern.</title>
        <authorList>
            <person name="Wang S."/>
        </authorList>
    </citation>
    <scope>NUCLEOTIDE SEQUENCE [LARGE SCALE GENOMIC DNA]</scope>
    <source>
        <strain evidence="15 16">WD2A32</strain>
    </source>
</reference>
<protein>
    <submittedName>
        <fullName evidence="15">Cytochrome b</fullName>
    </submittedName>
</protein>